<gene>
    <name evidence="1" type="ORF">PDJAM_G00114100</name>
</gene>
<keyword evidence="2" id="KW-1185">Reference proteome</keyword>
<proteinExistence type="predicted"/>
<sequence>MASAPIPLTNVGSGYTIVTQVIPSSTAPTTVEQNSSQTLSPLRKFLKGEPKALGTVQIMIGVLMILFGIVMAVYPQTLNVYSGVAFWGSLFHISAGSLAVSASNKLNTCVVKGAMVVNIFSTIAAGIAIIMLSLDLAIWPWHRYCYSYDSIYGCSQSHTEGITGVLLVFSMLQFAISIAISAFTCKATCSNEPTLNVINVVPNTEGCIPVVNSFPVHHAQPGVSTLNAVAMASAPMESPPAYSEKSHPDN</sequence>
<name>A0ACC5Y368_9TELE</name>
<evidence type="ECO:0000313" key="2">
    <source>
        <dbReference type="Proteomes" id="UP000830395"/>
    </source>
</evidence>
<dbReference type="EMBL" id="CM040976">
    <property type="protein sequence ID" value="MCJ8729992.1"/>
    <property type="molecule type" value="Genomic_DNA"/>
</dbReference>
<organism evidence="1 2">
    <name type="scientific">Pangasius djambal</name>
    <dbReference type="NCBI Taxonomy" id="1691987"/>
    <lineage>
        <taxon>Eukaryota</taxon>
        <taxon>Metazoa</taxon>
        <taxon>Chordata</taxon>
        <taxon>Craniata</taxon>
        <taxon>Vertebrata</taxon>
        <taxon>Euteleostomi</taxon>
        <taxon>Actinopterygii</taxon>
        <taxon>Neopterygii</taxon>
        <taxon>Teleostei</taxon>
        <taxon>Ostariophysi</taxon>
        <taxon>Siluriformes</taxon>
        <taxon>Pangasiidae</taxon>
        <taxon>Pangasius</taxon>
    </lineage>
</organism>
<evidence type="ECO:0000313" key="1">
    <source>
        <dbReference type="EMBL" id="MCJ8729992.1"/>
    </source>
</evidence>
<comment type="caution">
    <text evidence="1">The sequence shown here is derived from an EMBL/GenBank/DDBJ whole genome shotgun (WGS) entry which is preliminary data.</text>
</comment>
<protein>
    <submittedName>
        <fullName evidence="1">Uncharacterized protein</fullName>
    </submittedName>
</protein>
<accession>A0ACC5Y368</accession>
<reference evidence="1" key="1">
    <citation type="submission" date="2020-02" db="EMBL/GenBank/DDBJ databases">
        <title>Genome sequencing of the panga catfish, Pangasius djambal.</title>
        <authorList>
            <person name="Wen M."/>
            <person name="Zahm M."/>
            <person name="Roques C."/>
            <person name="Cabau C."/>
            <person name="Klopp C."/>
            <person name="Donnadieu C."/>
            <person name="Jouanno E."/>
            <person name="Avarre J.-C."/>
            <person name="Campet M."/>
            <person name="Ha T."/>
            <person name="Dugue R."/>
            <person name="Lampietro C."/>
            <person name="Louis A."/>
            <person name="Herpin A."/>
            <person name="Echchiki A."/>
            <person name="Berthelot C."/>
            <person name="Parey E."/>
            <person name="Roest-Crollius H."/>
            <person name="Braasch I."/>
            <person name="Postlethwait J.H."/>
            <person name="Bobe J."/>
            <person name="Montfort J."/>
            <person name="Bouchez O."/>
            <person name="Begum T."/>
            <person name="Schartl M."/>
            <person name="Gustiano R."/>
            <person name="Guiguen Y."/>
        </authorList>
    </citation>
    <scope>NUCLEOTIDE SEQUENCE</scope>
    <source>
        <strain evidence="1">Pdj_M5554</strain>
    </source>
</reference>
<dbReference type="Proteomes" id="UP000830395">
    <property type="component" value="Chromosome 2"/>
</dbReference>